<feature type="domain" description="DEP" evidence="2">
    <location>
        <begin position="21"/>
        <end position="99"/>
    </location>
</feature>
<dbReference type="SUPFAM" id="SSF46785">
    <property type="entry name" value="Winged helix' DNA-binding domain"/>
    <property type="match status" value="1"/>
</dbReference>
<dbReference type="PROSITE" id="PS50186">
    <property type="entry name" value="DEP"/>
    <property type="match status" value="1"/>
</dbReference>
<dbReference type="InterPro" id="IPR000591">
    <property type="entry name" value="DEP_dom"/>
</dbReference>
<dbReference type="CDD" id="cd04371">
    <property type="entry name" value="DEP"/>
    <property type="match status" value="1"/>
</dbReference>
<dbReference type="InterPro" id="IPR036388">
    <property type="entry name" value="WH-like_DNA-bd_sf"/>
</dbReference>
<dbReference type="SMART" id="SM00049">
    <property type="entry name" value="DEP"/>
    <property type="match status" value="1"/>
</dbReference>
<evidence type="ECO:0000313" key="3">
    <source>
        <dbReference type="EMBL" id="CAB9506793.1"/>
    </source>
</evidence>
<dbReference type="Pfam" id="PF08588">
    <property type="entry name" value="Duc1"/>
    <property type="match status" value="1"/>
</dbReference>
<evidence type="ECO:0000313" key="4">
    <source>
        <dbReference type="Proteomes" id="UP001153069"/>
    </source>
</evidence>
<dbReference type="OrthoDB" id="203404at2759"/>
<dbReference type="PANTHER" id="PTHR34826:SF2">
    <property type="entry name" value="UPF0590 PROTEIN C409.17C"/>
    <property type="match status" value="1"/>
</dbReference>
<dbReference type="PANTHER" id="PTHR34826">
    <property type="entry name" value="UPF0590 PROTEIN C409.17C"/>
    <property type="match status" value="1"/>
</dbReference>
<dbReference type="InterPro" id="IPR036390">
    <property type="entry name" value="WH_DNA-bd_sf"/>
</dbReference>
<dbReference type="Proteomes" id="UP001153069">
    <property type="component" value="Unassembled WGS sequence"/>
</dbReference>
<keyword evidence="4" id="KW-1185">Reference proteome</keyword>
<dbReference type="EMBL" id="CAICTM010000278">
    <property type="protein sequence ID" value="CAB9506793.1"/>
    <property type="molecule type" value="Genomic_DNA"/>
</dbReference>
<keyword evidence="1" id="KW-1133">Transmembrane helix</keyword>
<dbReference type="InterPro" id="IPR013897">
    <property type="entry name" value="Duc1"/>
</dbReference>
<reference evidence="3" key="1">
    <citation type="submission" date="2020-06" db="EMBL/GenBank/DDBJ databases">
        <authorList>
            <consortium name="Plant Systems Biology data submission"/>
        </authorList>
    </citation>
    <scope>NUCLEOTIDE SEQUENCE</scope>
    <source>
        <strain evidence="3">D6</strain>
    </source>
</reference>
<dbReference type="Gene3D" id="1.10.10.10">
    <property type="entry name" value="Winged helix-like DNA-binding domain superfamily/Winged helix DNA-binding domain"/>
    <property type="match status" value="1"/>
</dbReference>
<keyword evidence="1" id="KW-0472">Membrane</keyword>
<sequence>MDSSISSSSLEDELAELAQSLKGGVEICDRKWRTKTYPDCFLHSDAVSWMMRTVTGGSEDAAVTKLNALRECGYIQHVVDPNKPFKARQTKMLYFCFVQDKQVARARWQVAKIQLANRQGTKTMTAGKQLKRRDVETIWQGSDEWVSHKTRVDRMEDSILKLTETQVAVQTKLEIVHQATISLIQTVAATALLLLILLAYTLLVIIPSLHQTTGIVVLTAITGTVLIGAFVRQGRDLFSVWLALDSCVVQASQGTDAVEDYEVALTRDFPLDNDDDQPFNPRKSRRAMMRKARSSIILKEPLLVRAQSSHLKLVQKVQQRQPNDLPDPSLWPHRPVFCCVNTPVDPSLFVPEYQLGALPLGQPFRFSSDLFEGQCLIRLKHVPHSDNPEGDAAYFNGRRRLFQTVVQGRFKEPLPLNNVLTGHEFVKPLQNLPHPWILKAATNLIGKLAPGAEIQVVGSEPTMLASMAATSQVVRGDEPGNEPDICSSADLKEDCSCFGGKFSTGKISTAGRKLHLASPTRAAQYNFDTETVYTFDFYQSLLNVATYSLDLGVANVGMAPVLNGQPIQCLCKTSDGRYLWSFQIWHESLLPDPEDDEQDKKSR</sequence>
<feature type="transmembrane region" description="Helical" evidence="1">
    <location>
        <begin position="181"/>
        <end position="206"/>
    </location>
</feature>
<gene>
    <name evidence="3" type="ORF">SEMRO_279_G106770.1</name>
</gene>
<organism evidence="3 4">
    <name type="scientific">Seminavis robusta</name>
    <dbReference type="NCBI Taxonomy" id="568900"/>
    <lineage>
        <taxon>Eukaryota</taxon>
        <taxon>Sar</taxon>
        <taxon>Stramenopiles</taxon>
        <taxon>Ochrophyta</taxon>
        <taxon>Bacillariophyta</taxon>
        <taxon>Bacillariophyceae</taxon>
        <taxon>Bacillariophycidae</taxon>
        <taxon>Naviculales</taxon>
        <taxon>Naviculaceae</taxon>
        <taxon>Seminavis</taxon>
    </lineage>
</organism>
<evidence type="ECO:0000256" key="1">
    <source>
        <dbReference type="SAM" id="Phobius"/>
    </source>
</evidence>
<keyword evidence="1" id="KW-0812">Transmembrane</keyword>
<accession>A0A9N8DPK3</accession>
<protein>
    <recommendedName>
        <fullName evidence="2">DEP domain-containing protein</fullName>
    </recommendedName>
</protein>
<comment type="caution">
    <text evidence="3">The sequence shown here is derived from an EMBL/GenBank/DDBJ whole genome shotgun (WGS) entry which is preliminary data.</text>
</comment>
<feature type="transmembrane region" description="Helical" evidence="1">
    <location>
        <begin position="212"/>
        <end position="231"/>
    </location>
</feature>
<name>A0A9N8DPK3_9STRA</name>
<dbReference type="GO" id="GO:0035556">
    <property type="term" value="P:intracellular signal transduction"/>
    <property type="evidence" value="ECO:0007669"/>
    <property type="project" value="InterPro"/>
</dbReference>
<evidence type="ECO:0000259" key="2">
    <source>
        <dbReference type="PROSITE" id="PS50186"/>
    </source>
</evidence>
<dbReference type="Pfam" id="PF00610">
    <property type="entry name" value="DEP"/>
    <property type="match status" value="1"/>
</dbReference>
<dbReference type="AlphaFoldDB" id="A0A9N8DPK3"/>
<proteinExistence type="predicted"/>